<comment type="caution">
    <text evidence="3">The sequence shown here is derived from an EMBL/GenBank/DDBJ whole genome shotgun (WGS) entry which is preliminary data.</text>
</comment>
<evidence type="ECO:0000313" key="3">
    <source>
        <dbReference type="EMBL" id="MFD1219325.1"/>
    </source>
</evidence>
<reference evidence="4" key="1">
    <citation type="journal article" date="2019" name="Int. J. Syst. Evol. Microbiol.">
        <title>The Global Catalogue of Microorganisms (GCM) 10K type strain sequencing project: providing services to taxonomists for standard genome sequencing and annotation.</title>
        <authorList>
            <consortium name="The Broad Institute Genomics Platform"/>
            <consortium name="The Broad Institute Genome Sequencing Center for Infectious Disease"/>
            <person name="Wu L."/>
            <person name="Ma J."/>
        </authorList>
    </citation>
    <scope>NUCLEOTIDE SEQUENCE [LARGE SCALE GENOMIC DNA]</scope>
    <source>
        <strain evidence="4">CCUG 53270</strain>
    </source>
</reference>
<keyword evidence="4" id="KW-1185">Reference proteome</keyword>
<accession>A0ABW3UIG0</accession>
<evidence type="ECO:0000256" key="1">
    <source>
        <dbReference type="SAM" id="SignalP"/>
    </source>
</evidence>
<feature type="domain" description="BIG2" evidence="2">
    <location>
        <begin position="286"/>
        <end position="368"/>
    </location>
</feature>
<feature type="domain" description="BIG2" evidence="2">
    <location>
        <begin position="537"/>
        <end position="616"/>
    </location>
</feature>
<dbReference type="Proteomes" id="UP001597180">
    <property type="component" value="Unassembled WGS sequence"/>
</dbReference>
<feature type="domain" description="BIG2" evidence="2">
    <location>
        <begin position="33"/>
        <end position="117"/>
    </location>
</feature>
<protein>
    <submittedName>
        <fullName evidence="3">Ig domain-containing protein</fullName>
    </submittedName>
</protein>
<sequence length="870" mass="92207">MRLRATRLCILFLILSLVTSSFGVMSAMAATQEISNLVLNKNELQLEVGETASLTATAVYVNGATENVTIKADWTSNPAPEAKGVASVYAGVVTAKAEGTTTVTASYMDKTVIVNVTVIKHVRSLVKDKQKIEMRKNGEEQINLTAYYDDGKKEDVTSKAEWSVDKDDVATVVDGKVTGQNSGTAIVTAKYNNQTVSIPVSVEIAKRVDPSKSQISLLLNKSEPVILYATYPDGSSKVDVTNLAEWESDNPAVADVLKGEITAYGPGQATITGTYGTKSATIKVDVDNAVKLDLGTENVYMKKNGTEQLTLTASYADGDPENITDRAEWTSSNDAVVSVVKGKLFANAIGEVTITAKYGNKTVSTVVDVEVPRRLEAEQDTMFLNTGKEETIVLWATYLDNTKEDVAKQAKWSVDNEAIVKVNEGKVTAYKAGEATITATYAEKSVTIKVSVDIPNVIKPVKKSVSFQVGGYEKVTLNAIYNDGKTVDITEQAEWSTSAPEIAEVRKGVITGVGTGAATVTAKYGTRTATVQVSVGVLKSLTATGDTNVTLKKGDKKELNLTATYTDGTTPDNLKKDAVWTTSNAKVVTVEEGIVTAVGSGEATVTASFESKAVTFNIQVDMADKLTAKPSFINFDLGETKTITLSATDSNGNAIDVTSQAEWASNNQQVATVENGVVTPVSRGKATITAKYGGKSVSIAVEIGVVQALEVDKRYVSTKSGSSVQIVLTATLSDDSKKDVSDVAQWKSNNYKIADVNGGLITGVSAGSATISASFGGKSVAIPVEIDKLKYLKTDVVTVELKAGSTAEVKATATFEDLAEEDVTIPALWTSSNIRVADVKDGIIKATGKGKATITVAYAKKKTTVYVIVN</sequence>
<dbReference type="InterPro" id="IPR008964">
    <property type="entry name" value="Invasin/intimin_cell_adhesion"/>
</dbReference>
<dbReference type="SUPFAM" id="SSF49373">
    <property type="entry name" value="Invasin/intimin cell-adhesion fragments"/>
    <property type="match status" value="10"/>
</dbReference>
<evidence type="ECO:0000259" key="2">
    <source>
        <dbReference type="SMART" id="SM00635"/>
    </source>
</evidence>
<feature type="domain" description="BIG2" evidence="2">
    <location>
        <begin position="629"/>
        <end position="702"/>
    </location>
</feature>
<feature type="domain" description="BIG2" evidence="2">
    <location>
        <begin position="788"/>
        <end position="868"/>
    </location>
</feature>
<organism evidence="3 4">
    <name type="scientific">Paenibacillus vulneris</name>
    <dbReference type="NCBI Taxonomy" id="1133364"/>
    <lineage>
        <taxon>Bacteria</taxon>
        <taxon>Bacillati</taxon>
        <taxon>Bacillota</taxon>
        <taxon>Bacilli</taxon>
        <taxon>Bacillales</taxon>
        <taxon>Paenibacillaceae</taxon>
        <taxon>Paenibacillus</taxon>
    </lineage>
</organism>
<dbReference type="Gene3D" id="2.60.40.1080">
    <property type="match status" value="10"/>
</dbReference>
<dbReference type="RefSeq" id="WP_345585184.1">
    <property type="nucleotide sequence ID" value="NZ_BAABJG010000002.1"/>
</dbReference>
<feature type="domain" description="BIG2" evidence="2">
    <location>
        <begin position="705"/>
        <end position="785"/>
    </location>
</feature>
<feature type="domain" description="BIG2" evidence="2">
    <location>
        <begin position="202"/>
        <end position="285"/>
    </location>
</feature>
<name>A0ABW3UIG0_9BACL</name>
<gene>
    <name evidence="3" type="ORF">ACFQ4B_04280</name>
</gene>
<dbReference type="EMBL" id="JBHTLU010000009">
    <property type="protein sequence ID" value="MFD1219325.1"/>
    <property type="molecule type" value="Genomic_DNA"/>
</dbReference>
<evidence type="ECO:0000313" key="4">
    <source>
        <dbReference type="Proteomes" id="UP001597180"/>
    </source>
</evidence>
<feature type="domain" description="BIG2" evidence="2">
    <location>
        <begin position="452"/>
        <end position="534"/>
    </location>
</feature>
<feature type="domain" description="BIG2" evidence="2">
    <location>
        <begin position="371"/>
        <end position="451"/>
    </location>
</feature>
<feature type="chain" id="PRO_5046872895" evidence="1">
    <location>
        <begin position="30"/>
        <end position="870"/>
    </location>
</feature>
<dbReference type="InterPro" id="IPR003343">
    <property type="entry name" value="Big_2"/>
</dbReference>
<feature type="domain" description="BIG2" evidence="2">
    <location>
        <begin position="121"/>
        <end position="201"/>
    </location>
</feature>
<feature type="signal peptide" evidence="1">
    <location>
        <begin position="1"/>
        <end position="29"/>
    </location>
</feature>
<dbReference type="SMART" id="SM00635">
    <property type="entry name" value="BID_2"/>
    <property type="match status" value="10"/>
</dbReference>
<proteinExistence type="predicted"/>
<keyword evidence="1" id="KW-0732">Signal</keyword>